<comment type="caution">
    <text evidence="1">The sequence shown here is derived from an EMBL/GenBank/DDBJ whole genome shotgun (WGS) entry which is preliminary data.</text>
</comment>
<protein>
    <submittedName>
        <fullName evidence="1">Uncharacterized protein</fullName>
    </submittedName>
</protein>
<name>A0ABP7BPR7_9ACTN</name>
<dbReference type="RefSeq" id="WP_344877948.1">
    <property type="nucleotide sequence ID" value="NZ_BAAAZP010000067.1"/>
</dbReference>
<proteinExistence type="predicted"/>
<organism evidence="1 2">
    <name type="scientific">Nonomuraea antimicrobica</name>
    <dbReference type="NCBI Taxonomy" id="561173"/>
    <lineage>
        <taxon>Bacteria</taxon>
        <taxon>Bacillati</taxon>
        <taxon>Actinomycetota</taxon>
        <taxon>Actinomycetes</taxon>
        <taxon>Streptosporangiales</taxon>
        <taxon>Streptosporangiaceae</taxon>
        <taxon>Nonomuraea</taxon>
    </lineage>
</organism>
<keyword evidence="2" id="KW-1185">Reference proteome</keyword>
<dbReference type="Proteomes" id="UP001500902">
    <property type="component" value="Unassembled WGS sequence"/>
</dbReference>
<evidence type="ECO:0000313" key="1">
    <source>
        <dbReference type="EMBL" id="GAA3666795.1"/>
    </source>
</evidence>
<reference evidence="2" key="1">
    <citation type="journal article" date="2019" name="Int. J. Syst. Evol. Microbiol.">
        <title>The Global Catalogue of Microorganisms (GCM) 10K type strain sequencing project: providing services to taxonomists for standard genome sequencing and annotation.</title>
        <authorList>
            <consortium name="The Broad Institute Genomics Platform"/>
            <consortium name="The Broad Institute Genome Sequencing Center for Infectious Disease"/>
            <person name="Wu L."/>
            <person name="Ma J."/>
        </authorList>
    </citation>
    <scope>NUCLEOTIDE SEQUENCE [LARGE SCALE GENOMIC DNA]</scope>
    <source>
        <strain evidence="2">JCM 16904</strain>
    </source>
</reference>
<sequence length="54" mass="5769">MNLGAEQCIPVTTYRRDGTPVATPLRVAQDGDAVVVWTVRRGGTGTIGIRITDL</sequence>
<dbReference type="EMBL" id="BAAAZP010000067">
    <property type="protein sequence ID" value="GAA3666795.1"/>
    <property type="molecule type" value="Genomic_DNA"/>
</dbReference>
<accession>A0ABP7BPR7</accession>
<gene>
    <name evidence="1" type="ORF">GCM10022224_033550</name>
</gene>
<evidence type="ECO:0000313" key="2">
    <source>
        <dbReference type="Proteomes" id="UP001500902"/>
    </source>
</evidence>